<dbReference type="STRING" id="1776.BHQ18_20705"/>
<keyword evidence="3" id="KW-1185">Reference proteome</keyword>
<keyword evidence="1" id="KW-0472">Membrane</keyword>
<dbReference type="EMBL" id="MIHA01000017">
    <property type="protein sequence ID" value="ODQ88009.1"/>
    <property type="molecule type" value="Genomic_DNA"/>
</dbReference>
<dbReference type="RefSeq" id="WP_069415526.1">
    <property type="nucleotide sequence ID" value="NZ_JACKUL010000022.1"/>
</dbReference>
<dbReference type="Pfam" id="PF10745">
    <property type="entry name" value="DUF2530"/>
    <property type="match status" value="1"/>
</dbReference>
<accession>A0A1E3RDT9</accession>
<dbReference type="Proteomes" id="UP000094053">
    <property type="component" value="Unassembled WGS sequence"/>
</dbReference>
<name>A0A1E3RDT9_MYCFV</name>
<dbReference type="AlphaFoldDB" id="A0A1E3RDT9"/>
<gene>
    <name evidence="2" type="ORF">BHQ18_20705</name>
</gene>
<feature type="transmembrane region" description="Helical" evidence="1">
    <location>
        <begin position="20"/>
        <end position="37"/>
    </location>
</feature>
<sequence>MTPPRPPELPAILLKPEPVIIVITVGWVLATILAFTVSELHGWRPYTVAGLGVGVLGTSIVMWQRRAVRRGSRGAQSGLT</sequence>
<comment type="caution">
    <text evidence="2">The sequence shown here is derived from an EMBL/GenBank/DDBJ whole genome shotgun (WGS) entry which is preliminary data.</text>
</comment>
<protein>
    <recommendedName>
        <fullName evidence="4">DUF2530 domain-containing protein</fullName>
    </recommendedName>
</protein>
<evidence type="ECO:0000313" key="2">
    <source>
        <dbReference type="EMBL" id="ODQ88009.1"/>
    </source>
</evidence>
<proteinExistence type="predicted"/>
<reference evidence="3" key="1">
    <citation type="submission" date="2016-09" db="EMBL/GenBank/DDBJ databases">
        <authorList>
            <person name="Greninger A.L."/>
            <person name="Jerome K.R."/>
            <person name="Mcnair B."/>
            <person name="Wallis C."/>
            <person name="Fang F."/>
        </authorList>
    </citation>
    <scope>NUCLEOTIDE SEQUENCE [LARGE SCALE GENOMIC DNA]</scope>
    <source>
        <strain evidence="3">M6</strain>
    </source>
</reference>
<evidence type="ECO:0000313" key="3">
    <source>
        <dbReference type="Proteomes" id="UP000094053"/>
    </source>
</evidence>
<keyword evidence="1" id="KW-0812">Transmembrane</keyword>
<evidence type="ECO:0008006" key="4">
    <source>
        <dbReference type="Google" id="ProtNLM"/>
    </source>
</evidence>
<dbReference type="OrthoDB" id="4774615at2"/>
<evidence type="ECO:0000256" key="1">
    <source>
        <dbReference type="SAM" id="Phobius"/>
    </source>
</evidence>
<feature type="transmembrane region" description="Helical" evidence="1">
    <location>
        <begin position="43"/>
        <end position="63"/>
    </location>
</feature>
<organism evidence="2 3">
    <name type="scientific">Mycolicibacterium flavescens</name>
    <name type="common">Mycobacterium flavescens</name>
    <dbReference type="NCBI Taxonomy" id="1776"/>
    <lineage>
        <taxon>Bacteria</taxon>
        <taxon>Bacillati</taxon>
        <taxon>Actinomycetota</taxon>
        <taxon>Actinomycetes</taxon>
        <taxon>Mycobacteriales</taxon>
        <taxon>Mycobacteriaceae</taxon>
        <taxon>Mycolicibacterium</taxon>
    </lineage>
</organism>
<dbReference type="InterPro" id="IPR019681">
    <property type="entry name" value="DUF2530"/>
</dbReference>
<keyword evidence="1" id="KW-1133">Transmembrane helix</keyword>